<dbReference type="PROSITE" id="PS50949">
    <property type="entry name" value="HTH_GNTR"/>
    <property type="match status" value="1"/>
</dbReference>
<dbReference type="InterPro" id="IPR036388">
    <property type="entry name" value="WH-like_DNA-bd_sf"/>
</dbReference>
<dbReference type="PANTHER" id="PTHR43537:SF24">
    <property type="entry name" value="GLUCONATE OPERON TRANSCRIPTIONAL REPRESSOR"/>
    <property type="match status" value="1"/>
</dbReference>
<dbReference type="OrthoDB" id="9816161at2"/>
<dbReference type="STRING" id="115433.SAMN05421835_12438"/>
<evidence type="ECO:0000256" key="1">
    <source>
        <dbReference type="ARBA" id="ARBA00023015"/>
    </source>
</evidence>
<dbReference type="InterPro" id="IPR008920">
    <property type="entry name" value="TF_FadR/GntR_C"/>
</dbReference>
<keyword evidence="1" id="KW-0805">Transcription regulation</keyword>
<keyword evidence="2 5" id="KW-0238">DNA-binding</keyword>
<reference evidence="5 6" key="1">
    <citation type="submission" date="2016-10" db="EMBL/GenBank/DDBJ databases">
        <authorList>
            <person name="de Groot N.N."/>
        </authorList>
    </citation>
    <scope>NUCLEOTIDE SEQUENCE [LARGE SCALE GENOMIC DNA]</scope>
    <source>
        <strain evidence="5 6">DSM 44468</strain>
    </source>
</reference>
<organism evidence="5 6">
    <name type="scientific">Amycolatopsis sacchari</name>
    <dbReference type="NCBI Taxonomy" id="115433"/>
    <lineage>
        <taxon>Bacteria</taxon>
        <taxon>Bacillati</taxon>
        <taxon>Actinomycetota</taxon>
        <taxon>Actinomycetes</taxon>
        <taxon>Pseudonocardiales</taxon>
        <taxon>Pseudonocardiaceae</taxon>
        <taxon>Amycolatopsis</taxon>
    </lineage>
</organism>
<dbReference type="SMART" id="SM00895">
    <property type="entry name" value="FCD"/>
    <property type="match status" value="1"/>
</dbReference>
<evidence type="ECO:0000313" key="6">
    <source>
        <dbReference type="Proteomes" id="UP000199025"/>
    </source>
</evidence>
<evidence type="ECO:0000259" key="4">
    <source>
        <dbReference type="PROSITE" id="PS50949"/>
    </source>
</evidence>
<keyword evidence="6" id="KW-1185">Reference proteome</keyword>
<dbReference type="InterPro" id="IPR011711">
    <property type="entry name" value="GntR_C"/>
</dbReference>
<dbReference type="GO" id="GO:0003700">
    <property type="term" value="F:DNA-binding transcription factor activity"/>
    <property type="evidence" value="ECO:0007669"/>
    <property type="project" value="InterPro"/>
</dbReference>
<dbReference type="InterPro" id="IPR000524">
    <property type="entry name" value="Tscrpt_reg_HTH_GntR"/>
</dbReference>
<keyword evidence="3" id="KW-0804">Transcription</keyword>
<dbReference type="AlphaFoldDB" id="A0A1I4AJ38"/>
<accession>A0A1I4AJ38</accession>
<dbReference type="EMBL" id="FORP01000024">
    <property type="protein sequence ID" value="SFK56283.1"/>
    <property type="molecule type" value="Genomic_DNA"/>
</dbReference>
<evidence type="ECO:0000313" key="5">
    <source>
        <dbReference type="EMBL" id="SFK56283.1"/>
    </source>
</evidence>
<dbReference type="Pfam" id="PF07729">
    <property type="entry name" value="FCD"/>
    <property type="match status" value="1"/>
</dbReference>
<dbReference type="PANTHER" id="PTHR43537">
    <property type="entry name" value="TRANSCRIPTIONAL REGULATOR, GNTR FAMILY"/>
    <property type="match status" value="1"/>
</dbReference>
<dbReference type="RefSeq" id="WP_091514186.1">
    <property type="nucleotide sequence ID" value="NZ_CBDQZW010000024.1"/>
</dbReference>
<dbReference type="Gene3D" id="1.10.10.10">
    <property type="entry name" value="Winged helix-like DNA-binding domain superfamily/Winged helix DNA-binding domain"/>
    <property type="match status" value="1"/>
</dbReference>
<feature type="domain" description="HTH gntR-type" evidence="4">
    <location>
        <begin position="9"/>
        <end position="76"/>
    </location>
</feature>
<dbReference type="SUPFAM" id="SSF46785">
    <property type="entry name" value="Winged helix' DNA-binding domain"/>
    <property type="match status" value="1"/>
</dbReference>
<dbReference type="GO" id="GO:0003677">
    <property type="term" value="F:DNA binding"/>
    <property type="evidence" value="ECO:0007669"/>
    <property type="project" value="UniProtKB-KW"/>
</dbReference>
<sequence length="222" mass="23762">MNLAARSGAAGATHVRNSLRRAIVTGDLVPGQRIVAAEVGTALGATRSCVRQALHELAAEGLIDRVRGSNARVRAVPIGEVVEILECRQVLDGLLAARAAVRATDEEHRRLRAAGNRLAAAAERGEPVECFRLGDELHDLVVGLSRHPTAAGIVSRLDARVARLRFRVSLRPGRLRDSAREHAAIVQAVAGRHPVAAERAAREHVRSLIAAIVGHHEKEPLC</sequence>
<dbReference type="Proteomes" id="UP000199025">
    <property type="component" value="Unassembled WGS sequence"/>
</dbReference>
<evidence type="ECO:0000256" key="3">
    <source>
        <dbReference type="ARBA" id="ARBA00023163"/>
    </source>
</evidence>
<dbReference type="SMART" id="SM00345">
    <property type="entry name" value="HTH_GNTR"/>
    <property type="match status" value="1"/>
</dbReference>
<evidence type="ECO:0000256" key="2">
    <source>
        <dbReference type="ARBA" id="ARBA00023125"/>
    </source>
</evidence>
<proteinExistence type="predicted"/>
<gene>
    <name evidence="5" type="ORF">SAMN05421835_12438</name>
</gene>
<protein>
    <submittedName>
        <fullName evidence="5">DNA-binding transcriptional regulator, GntR family</fullName>
    </submittedName>
</protein>
<dbReference type="InterPro" id="IPR036390">
    <property type="entry name" value="WH_DNA-bd_sf"/>
</dbReference>
<name>A0A1I4AJ38_9PSEU</name>
<dbReference type="Gene3D" id="1.20.120.530">
    <property type="entry name" value="GntR ligand-binding domain-like"/>
    <property type="match status" value="1"/>
</dbReference>
<dbReference type="Pfam" id="PF00392">
    <property type="entry name" value="GntR"/>
    <property type="match status" value="1"/>
</dbReference>
<dbReference type="SUPFAM" id="SSF48008">
    <property type="entry name" value="GntR ligand-binding domain-like"/>
    <property type="match status" value="1"/>
</dbReference>